<dbReference type="PANTHER" id="PTHR30055:SF238">
    <property type="entry name" value="MYCOFACTOCIN BIOSYNTHESIS TRANSCRIPTIONAL REGULATOR MFTR-RELATED"/>
    <property type="match status" value="1"/>
</dbReference>
<evidence type="ECO:0000259" key="6">
    <source>
        <dbReference type="PROSITE" id="PS50977"/>
    </source>
</evidence>
<dbReference type="InterPro" id="IPR009057">
    <property type="entry name" value="Homeodomain-like_sf"/>
</dbReference>
<keyword evidence="3" id="KW-0804">Transcription</keyword>
<feature type="DNA-binding region" description="H-T-H motif" evidence="4">
    <location>
        <begin position="59"/>
        <end position="78"/>
    </location>
</feature>
<dbReference type="Gene3D" id="1.10.357.10">
    <property type="entry name" value="Tetracycline Repressor, domain 2"/>
    <property type="match status" value="1"/>
</dbReference>
<evidence type="ECO:0000256" key="1">
    <source>
        <dbReference type="ARBA" id="ARBA00023015"/>
    </source>
</evidence>
<dbReference type="InterPro" id="IPR023772">
    <property type="entry name" value="DNA-bd_HTH_TetR-type_CS"/>
</dbReference>
<organism evidence="7 8">
    <name type="scientific">Frankia alni (strain DSM 45986 / CECT 9034 / ACN14a)</name>
    <dbReference type="NCBI Taxonomy" id="326424"/>
    <lineage>
        <taxon>Bacteria</taxon>
        <taxon>Bacillati</taxon>
        <taxon>Actinomycetota</taxon>
        <taxon>Actinomycetes</taxon>
        <taxon>Frankiales</taxon>
        <taxon>Frankiaceae</taxon>
        <taxon>Frankia</taxon>
    </lineage>
</organism>
<dbReference type="GO" id="GO:0003700">
    <property type="term" value="F:DNA-binding transcription factor activity"/>
    <property type="evidence" value="ECO:0007669"/>
    <property type="project" value="TreeGrafter"/>
</dbReference>
<accession>Q0RRC8</accession>
<feature type="domain" description="HTH tetR-type" evidence="6">
    <location>
        <begin position="36"/>
        <end position="96"/>
    </location>
</feature>
<keyword evidence="1" id="KW-0805">Transcription regulation</keyword>
<dbReference type="KEGG" id="fal:FRAAL1231"/>
<feature type="region of interest" description="Disordered" evidence="5">
    <location>
        <begin position="1"/>
        <end position="27"/>
    </location>
</feature>
<dbReference type="InterPro" id="IPR050109">
    <property type="entry name" value="HTH-type_TetR-like_transc_reg"/>
</dbReference>
<dbReference type="PANTHER" id="PTHR30055">
    <property type="entry name" value="HTH-TYPE TRANSCRIPTIONAL REGULATOR RUTR"/>
    <property type="match status" value="1"/>
</dbReference>
<proteinExistence type="predicted"/>
<dbReference type="SUPFAM" id="SSF46689">
    <property type="entry name" value="Homeodomain-like"/>
    <property type="match status" value="1"/>
</dbReference>
<dbReference type="Proteomes" id="UP000000657">
    <property type="component" value="Chromosome"/>
</dbReference>
<dbReference type="PROSITE" id="PS01081">
    <property type="entry name" value="HTH_TETR_1"/>
    <property type="match status" value="1"/>
</dbReference>
<evidence type="ECO:0000256" key="3">
    <source>
        <dbReference type="ARBA" id="ARBA00023163"/>
    </source>
</evidence>
<name>Q0RRC8_FRAAA</name>
<dbReference type="HOGENOM" id="CLU_069356_2_3_11"/>
<gene>
    <name evidence="7" type="ordered locus">FRAAL1231</name>
</gene>
<dbReference type="EMBL" id="CT573213">
    <property type="protein sequence ID" value="CAJ59892.1"/>
    <property type="molecule type" value="Genomic_DNA"/>
</dbReference>
<dbReference type="Pfam" id="PF17754">
    <property type="entry name" value="TetR_C_14"/>
    <property type="match status" value="1"/>
</dbReference>
<evidence type="ECO:0000313" key="8">
    <source>
        <dbReference type="Proteomes" id="UP000000657"/>
    </source>
</evidence>
<reference evidence="7 8" key="1">
    <citation type="journal article" date="2007" name="Genome Res.">
        <title>Genome characteristics of facultatively symbiotic Frankia sp. strains reflect host range and host plant biogeography.</title>
        <authorList>
            <person name="Normand P."/>
            <person name="Lapierre P."/>
            <person name="Tisa L.S."/>
            <person name="Gogarten J.P."/>
            <person name="Alloisio N."/>
            <person name="Bagnarol E."/>
            <person name="Bassi C.A."/>
            <person name="Berry A.M."/>
            <person name="Bickhart D.M."/>
            <person name="Choisne N."/>
            <person name="Couloux A."/>
            <person name="Cournoyer B."/>
            <person name="Cruveiller S."/>
            <person name="Daubin V."/>
            <person name="Demange N."/>
            <person name="Francino M.P."/>
            <person name="Goltsman E."/>
            <person name="Huang Y."/>
            <person name="Kopp O.R."/>
            <person name="Labarre L."/>
            <person name="Lapidus A."/>
            <person name="Lavire C."/>
            <person name="Marechal J."/>
            <person name="Martinez M."/>
            <person name="Mastronunzio J.E."/>
            <person name="Mullin B.C."/>
            <person name="Niemann J."/>
            <person name="Pujic P."/>
            <person name="Rawnsley T."/>
            <person name="Rouy Z."/>
            <person name="Schenowitz C."/>
            <person name="Sellstedt A."/>
            <person name="Tavares F."/>
            <person name="Tomkins J.P."/>
            <person name="Vallenet D."/>
            <person name="Valverde C."/>
            <person name="Wall L.G."/>
            <person name="Wang Y."/>
            <person name="Medigue C."/>
            <person name="Benson D.R."/>
        </authorList>
    </citation>
    <scope>NUCLEOTIDE SEQUENCE [LARGE SCALE GENOMIC DNA]</scope>
    <source>
        <strain evidence="8">DSM 45986 / CECT 9034 / ACN14a</strain>
    </source>
</reference>
<dbReference type="AlphaFoldDB" id="Q0RRC8"/>
<dbReference type="InterPro" id="IPR001647">
    <property type="entry name" value="HTH_TetR"/>
</dbReference>
<keyword evidence="2 4" id="KW-0238">DNA-binding</keyword>
<dbReference type="GO" id="GO:0000976">
    <property type="term" value="F:transcription cis-regulatory region binding"/>
    <property type="evidence" value="ECO:0007669"/>
    <property type="project" value="TreeGrafter"/>
</dbReference>
<evidence type="ECO:0000256" key="4">
    <source>
        <dbReference type="PROSITE-ProRule" id="PRU00335"/>
    </source>
</evidence>
<dbReference type="PROSITE" id="PS50977">
    <property type="entry name" value="HTH_TETR_2"/>
    <property type="match status" value="1"/>
</dbReference>
<dbReference type="InterPro" id="IPR041347">
    <property type="entry name" value="MftR_C"/>
</dbReference>
<evidence type="ECO:0000256" key="2">
    <source>
        <dbReference type="ARBA" id="ARBA00023125"/>
    </source>
</evidence>
<evidence type="ECO:0000313" key="7">
    <source>
        <dbReference type="EMBL" id="CAJ59892.1"/>
    </source>
</evidence>
<keyword evidence="8" id="KW-1185">Reference proteome</keyword>
<dbReference type="Gene3D" id="1.10.10.60">
    <property type="entry name" value="Homeodomain-like"/>
    <property type="match status" value="1"/>
</dbReference>
<sequence>MRERAMATQVGTDQAPLRPSAGPRPAELGLRERKKLRTRRALRMAAIRLVAERGLDGVSVDEIAAAAEVSTRTFFNYFPTKDDAIVGIDPEDIREITEALVARPLGEEPLAAVRAVMLQRAALIAPEQADLWRARLAIIRRHPHLMTASAASWSSYENALAEAVGSRCGLDPARDPYPAVLVAAVLAIVRILSLRWQESPGAPLADLLGQAFDSLSRGLPPPPRRSPA</sequence>
<dbReference type="Pfam" id="PF00440">
    <property type="entry name" value="TetR_N"/>
    <property type="match status" value="1"/>
</dbReference>
<dbReference type="STRING" id="326424.FRAAL1231"/>
<protein>
    <submittedName>
        <fullName evidence="7">TetR-family transcriptional regulator</fullName>
    </submittedName>
</protein>
<evidence type="ECO:0000256" key="5">
    <source>
        <dbReference type="SAM" id="MobiDB-lite"/>
    </source>
</evidence>
<dbReference type="eggNOG" id="COG1309">
    <property type="taxonomic scope" value="Bacteria"/>
</dbReference>